<dbReference type="RefSeq" id="WP_027508371.1">
    <property type="nucleotide sequence ID" value="NZ_CP104143.1"/>
</dbReference>
<dbReference type="Proteomes" id="UP001060123">
    <property type="component" value="Chromosome"/>
</dbReference>
<reference evidence="1" key="1">
    <citation type="submission" date="2022-09" db="EMBL/GenBank/DDBJ databases">
        <title>Australian commercial rhizobial inoculants.</title>
        <authorList>
            <person name="Kohlmeier M.G."/>
            <person name="O'Hara G.W."/>
            <person name="Colombi E."/>
            <person name="Ramsay J.P."/>
            <person name="Terpolilli J."/>
        </authorList>
    </citation>
    <scope>NUCLEOTIDE SEQUENCE</scope>
    <source>
        <strain evidence="1">WSM1592</strain>
    </source>
</reference>
<organism evidence="1 2">
    <name type="scientific">Rhizobium sullae</name>
    <name type="common">Rhizobium hedysari</name>
    <dbReference type="NCBI Taxonomy" id="50338"/>
    <lineage>
        <taxon>Bacteria</taxon>
        <taxon>Pseudomonadati</taxon>
        <taxon>Pseudomonadota</taxon>
        <taxon>Alphaproteobacteria</taxon>
        <taxon>Hyphomicrobiales</taxon>
        <taxon>Rhizobiaceae</taxon>
        <taxon>Rhizobium/Agrobacterium group</taxon>
        <taxon>Rhizobium</taxon>
    </lineage>
</organism>
<proteinExistence type="predicted"/>
<evidence type="ECO:0000313" key="1">
    <source>
        <dbReference type="EMBL" id="UWU12807.1"/>
    </source>
</evidence>
<sequence length="122" mass="13439">MAFIQIERIFDDIHVWANFAPNDDIIGFGQQTFDEVLARIDADNHVEIKAVFDDVRASGGEDCLLTFEINPDGCDGISDFKAEALGHELTLGCYFVFAEGGGLAGVFSWARAIDRIVSQPIR</sequence>
<accession>A0ABY5XFJ2</accession>
<gene>
    <name evidence="1" type="ORF">N2599_11535</name>
</gene>
<keyword evidence="2" id="KW-1185">Reference proteome</keyword>
<evidence type="ECO:0000313" key="2">
    <source>
        <dbReference type="Proteomes" id="UP001060123"/>
    </source>
</evidence>
<dbReference type="EMBL" id="CP104143">
    <property type="protein sequence ID" value="UWU12807.1"/>
    <property type="molecule type" value="Genomic_DNA"/>
</dbReference>
<protein>
    <submittedName>
        <fullName evidence="1">Uncharacterized protein</fullName>
    </submittedName>
</protein>
<name>A0ABY5XFJ2_RHISU</name>